<dbReference type="NCBIfam" id="TIGR02999">
    <property type="entry name" value="Sig-70_X6"/>
    <property type="match status" value="1"/>
</dbReference>
<dbReference type="InterPro" id="IPR011517">
    <property type="entry name" value="RNA_pol_sigma70_ECF-like"/>
</dbReference>
<dbReference type="InterPro" id="IPR036388">
    <property type="entry name" value="WH-like_DNA-bd_sf"/>
</dbReference>
<dbReference type="SUPFAM" id="SSF88659">
    <property type="entry name" value="Sigma3 and sigma4 domains of RNA polymerase sigma factors"/>
    <property type="match status" value="1"/>
</dbReference>
<name>A0A514BUQ4_9GAMM</name>
<evidence type="ECO:0000256" key="2">
    <source>
        <dbReference type="ARBA" id="ARBA00023082"/>
    </source>
</evidence>
<dbReference type="InterPro" id="IPR053812">
    <property type="entry name" value="HTH_Sigma70_ECF-like"/>
</dbReference>
<evidence type="ECO:0000256" key="1">
    <source>
        <dbReference type="ARBA" id="ARBA00023015"/>
    </source>
</evidence>
<sequence length="192" mass="21343">MSDTRPDPREGTAPADTPTEAVRRLADRLLPLFYDDLRRIAHRERVRGGPGGTLQTTELVHEAYLKLRNARDWNDDAHFLRSAALAMRHALVNHACERRAAKRGGGAAHVPLDLAPELAAEDAADERLLALHEALDRLAGHAPRVAAVVECRYFGGCDEAETARALGVSERTVRRDWKLGRAWLYRELEEGA</sequence>
<dbReference type="KEGG" id="lyj:FKV23_14115"/>
<dbReference type="InterPro" id="IPR039425">
    <property type="entry name" value="RNA_pol_sigma-70-like"/>
</dbReference>
<dbReference type="RefSeq" id="WP_141624428.1">
    <property type="nucleotide sequence ID" value="NZ_CP041242.1"/>
</dbReference>
<keyword evidence="3" id="KW-0804">Transcription</keyword>
<dbReference type="Gene3D" id="1.10.10.10">
    <property type="entry name" value="Winged helix-like DNA-binding domain superfamily/Winged helix DNA-binding domain"/>
    <property type="match status" value="1"/>
</dbReference>
<keyword evidence="1" id="KW-0805">Transcription regulation</keyword>
<feature type="domain" description="RNA polymerase sigma-70 ECF-like HTH" evidence="4">
    <location>
        <begin position="26"/>
        <end position="189"/>
    </location>
</feature>
<gene>
    <name evidence="5" type="ORF">FKV23_14115</name>
</gene>
<evidence type="ECO:0000259" key="4">
    <source>
        <dbReference type="Pfam" id="PF07638"/>
    </source>
</evidence>
<dbReference type="GO" id="GO:0016987">
    <property type="term" value="F:sigma factor activity"/>
    <property type="evidence" value="ECO:0007669"/>
    <property type="project" value="UniProtKB-KW"/>
</dbReference>
<protein>
    <submittedName>
        <fullName evidence="5">Sigma-70 family RNA polymerase sigma factor</fullName>
    </submittedName>
</protein>
<keyword evidence="2" id="KW-0731">Sigma factor</keyword>
<dbReference type="OrthoDB" id="128473at2"/>
<dbReference type="InterPro" id="IPR014284">
    <property type="entry name" value="RNA_pol_sigma-70_dom"/>
</dbReference>
<accession>A0A514BUQ4</accession>
<dbReference type="EMBL" id="CP041242">
    <property type="protein sequence ID" value="QDH71096.1"/>
    <property type="molecule type" value="Genomic_DNA"/>
</dbReference>
<dbReference type="Proteomes" id="UP000317199">
    <property type="component" value="Chromosome"/>
</dbReference>
<evidence type="ECO:0000256" key="3">
    <source>
        <dbReference type="ARBA" id="ARBA00023163"/>
    </source>
</evidence>
<dbReference type="PANTHER" id="PTHR43133:SF39">
    <property type="entry name" value="SIMILAR TO RNA POLYMERASE SIGMA-E FACTOR"/>
    <property type="match status" value="1"/>
</dbReference>
<evidence type="ECO:0000313" key="6">
    <source>
        <dbReference type="Proteomes" id="UP000317199"/>
    </source>
</evidence>
<proteinExistence type="predicted"/>
<evidence type="ECO:0000313" key="5">
    <source>
        <dbReference type="EMBL" id="QDH71096.1"/>
    </source>
</evidence>
<dbReference type="Pfam" id="PF07638">
    <property type="entry name" value="Sigma70_ECF"/>
    <property type="match status" value="1"/>
</dbReference>
<keyword evidence="6" id="KW-1185">Reference proteome</keyword>
<dbReference type="GO" id="GO:0006352">
    <property type="term" value="P:DNA-templated transcription initiation"/>
    <property type="evidence" value="ECO:0007669"/>
    <property type="project" value="InterPro"/>
</dbReference>
<dbReference type="PANTHER" id="PTHR43133">
    <property type="entry name" value="RNA POLYMERASE ECF-TYPE SIGMA FACTO"/>
    <property type="match status" value="1"/>
</dbReference>
<organism evidence="5 6">
    <name type="scientific">Marilutibacter alkalisoli</name>
    <dbReference type="NCBI Taxonomy" id="2591633"/>
    <lineage>
        <taxon>Bacteria</taxon>
        <taxon>Pseudomonadati</taxon>
        <taxon>Pseudomonadota</taxon>
        <taxon>Gammaproteobacteria</taxon>
        <taxon>Lysobacterales</taxon>
        <taxon>Lysobacteraceae</taxon>
        <taxon>Marilutibacter</taxon>
    </lineage>
</organism>
<reference evidence="5 6" key="1">
    <citation type="submission" date="2019-06" db="EMBL/GenBank/DDBJ databases">
        <title>Lysobacter alkalisoli sp. nov. isolated from saline-alkali soil.</title>
        <authorList>
            <person name="Sun J.-Q."/>
            <person name="Xu L."/>
        </authorList>
    </citation>
    <scope>NUCLEOTIDE SEQUENCE [LARGE SCALE GENOMIC DNA]</scope>
    <source>
        <strain evidence="5 6">SJ-36</strain>
    </source>
</reference>
<dbReference type="NCBIfam" id="TIGR02937">
    <property type="entry name" value="sigma70-ECF"/>
    <property type="match status" value="1"/>
</dbReference>
<dbReference type="AlphaFoldDB" id="A0A514BUQ4"/>
<dbReference type="InterPro" id="IPR013324">
    <property type="entry name" value="RNA_pol_sigma_r3/r4-like"/>
</dbReference>